<dbReference type="PANTHER" id="PTHR43866">
    <property type="entry name" value="MALONATE-SEMIALDEHYDE DEHYDROGENASE"/>
    <property type="match status" value="1"/>
</dbReference>
<keyword evidence="2" id="KW-0560">Oxidoreductase</keyword>
<accession>A0ABX3SS60</accession>
<sequence>MTASELGLTAANLIDGKWTQGSGSADIAVFNPATGNQITEVRPATIDDAEAAVAAASRAFIGWSSRPLNDRVRYLYKMRELLAVNLESLARTITIDQGKTLEEARGEVARALDFLETAIAAPMLYHSQSINITTGLDARRVREPLGVCVAVTPSNFPVMNTVQFSAWALVTGNTLVIKASEQDPVASSNAIRLLHQAGLPDGVLSLVHGRADIVKHLISHPSVRAVSCITSSPTARAIYATAAAAGKRVQANGGAKNPIVVASDADLDKAATGIISSAYGMAGQRCLAGSRLVVLSDIYDDLMERVVNRANELVVGSGLDDGVSMGPVVSAGSKGRILRALEDAQKLGATFVLDGRNVKPSGGAETENGYFVGPTLVDNLDPTHEVERQELFGPVVVAHRVTTLDAAIALSNDTEFGNAASIYTTSGAVAAEFERRVRTGNVGINAFPAPPANVTMGGYGLSFYGDSHVCGDAPLDFFTDHKLVVTRW</sequence>
<evidence type="ECO:0000313" key="6">
    <source>
        <dbReference type="Proteomes" id="UP000243140"/>
    </source>
</evidence>
<dbReference type="InterPro" id="IPR016162">
    <property type="entry name" value="Ald_DH_N"/>
</dbReference>
<dbReference type="InterPro" id="IPR016163">
    <property type="entry name" value="Ald_DH_C"/>
</dbReference>
<dbReference type="InterPro" id="IPR016161">
    <property type="entry name" value="Ald_DH/histidinol_DH"/>
</dbReference>
<dbReference type="RefSeq" id="WP_083010502.1">
    <property type="nucleotide sequence ID" value="NZ_CP060015.1"/>
</dbReference>
<dbReference type="EMBL" id="MVHV01000009">
    <property type="protein sequence ID" value="ORA82732.1"/>
    <property type="molecule type" value="Genomic_DNA"/>
</dbReference>
<dbReference type="InterPro" id="IPR010061">
    <property type="entry name" value="MeMal-semiAld_DH"/>
</dbReference>
<dbReference type="Gene3D" id="3.40.605.10">
    <property type="entry name" value="Aldehyde Dehydrogenase, Chain A, domain 1"/>
    <property type="match status" value="1"/>
</dbReference>
<proteinExistence type="predicted"/>
<evidence type="ECO:0000259" key="4">
    <source>
        <dbReference type="Pfam" id="PF00171"/>
    </source>
</evidence>
<dbReference type="Pfam" id="PF00171">
    <property type="entry name" value="Aldedh"/>
    <property type="match status" value="1"/>
</dbReference>
<keyword evidence="3" id="KW-0520">NAD</keyword>
<dbReference type="InterPro" id="IPR016160">
    <property type="entry name" value="Ald_DH_CS_CYS"/>
</dbReference>
<evidence type="ECO:0000256" key="1">
    <source>
        <dbReference type="ARBA" id="ARBA00013048"/>
    </source>
</evidence>
<organism evidence="5 6">
    <name type="scientific">Mycobacterium malmoense</name>
    <dbReference type="NCBI Taxonomy" id="1780"/>
    <lineage>
        <taxon>Bacteria</taxon>
        <taxon>Bacillati</taxon>
        <taxon>Actinomycetota</taxon>
        <taxon>Actinomycetes</taxon>
        <taxon>Mycobacteriales</taxon>
        <taxon>Mycobacteriaceae</taxon>
        <taxon>Mycobacterium</taxon>
    </lineage>
</organism>
<evidence type="ECO:0000313" key="5">
    <source>
        <dbReference type="EMBL" id="ORA82732.1"/>
    </source>
</evidence>
<gene>
    <name evidence="5" type="ORF">BST29_10725</name>
</gene>
<dbReference type="PANTHER" id="PTHR43866:SF4">
    <property type="entry name" value="MALONATE-SEMIALDEHYDE DEHYDROGENASE"/>
    <property type="match status" value="1"/>
</dbReference>
<dbReference type="SUPFAM" id="SSF53720">
    <property type="entry name" value="ALDH-like"/>
    <property type="match status" value="1"/>
</dbReference>
<dbReference type="PROSITE" id="PS00070">
    <property type="entry name" value="ALDEHYDE_DEHYDR_CYS"/>
    <property type="match status" value="1"/>
</dbReference>
<name>A0ABX3SS60_MYCMA</name>
<dbReference type="EC" id="1.2.1.27" evidence="1"/>
<dbReference type="Gene3D" id="3.40.309.10">
    <property type="entry name" value="Aldehyde Dehydrogenase, Chain A, domain 2"/>
    <property type="match status" value="1"/>
</dbReference>
<feature type="domain" description="Aldehyde dehydrogenase" evidence="4">
    <location>
        <begin position="18"/>
        <end position="483"/>
    </location>
</feature>
<keyword evidence="6" id="KW-1185">Reference proteome</keyword>
<comment type="caution">
    <text evidence="5">The sequence shown here is derived from an EMBL/GenBank/DDBJ whole genome shotgun (WGS) entry which is preliminary data.</text>
</comment>
<dbReference type="InterPro" id="IPR015590">
    <property type="entry name" value="Aldehyde_DH_dom"/>
</dbReference>
<evidence type="ECO:0000256" key="2">
    <source>
        <dbReference type="ARBA" id="ARBA00023002"/>
    </source>
</evidence>
<evidence type="ECO:0000256" key="3">
    <source>
        <dbReference type="ARBA" id="ARBA00023027"/>
    </source>
</evidence>
<protein>
    <recommendedName>
        <fullName evidence="1">methylmalonate-semialdehyde dehydrogenase (CoA acylating)</fullName>
        <ecNumber evidence="1">1.2.1.27</ecNumber>
    </recommendedName>
</protein>
<reference evidence="5 6" key="1">
    <citation type="submission" date="2017-02" db="EMBL/GenBank/DDBJ databases">
        <title>The new phylogeny of genus Mycobacterium.</title>
        <authorList>
            <person name="Tortoli E."/>
            <person name="Trovato A."/>
            <person name="Cirillo D.M."/>
        </authorList>
    </citation>
    <scope>NUCLEOTIDE SEQUENCE [LARGE SCALE GENOMIC DNA]</scope>
    <source>
        <strain evidence="5 6">IP1130001</strain>
    </source>
</reference>
<dbReference type="Proteomes" id="UP000243140">
    <property type="component" value="Unassembled WGS sequence"/>
</dbReference>